<evidence type="ECO:0000313" key="2">
    <source>
        <dbReference type="EMBL" id="WBG93448.1"/>
    </source>
</evidence>
<keyword evidence="1" id="KW-0732">Signal</keyword>
<accession>A0AAJ5QPS0</accession>
<reference evidence="2 3" key="1">
    <citation type="journal article" date="2022" name="J Glob Antimicrob Resist">
        <title>First complete genome of a multidrug resistant strain of the novel human pathogen Kalamiella piersonii (GABEKP28) identified in human saliva.</title>
        <authorList>
            <person name="McDonagh F."/>
            <person name="Singh N.K."/>
            <person name="Venkateswaran K."/>
            <person name="Lonappan A.M."/>
            <person name="Hallahan B."/>
            <person name="Tuohy A."/>
            <person name="Burke L."/>
            <person name="Kovarova A."/>
            <person name="Miliotis G."/>
        </authorList>
    </citation>
    <scope>NUCLEOTIDE SEQUENCE [LARGE SCALE GENOMIC DNA]</scope>
    <source>
        <strain evidence="2 3">GABEKP28</strain>
    </source>
</reference>
<protein>
    <submittedName>
        <fullName evidence="2">Fimbrial protein</fullName>
    </submittedName>
</protein>
<dbReference type="RefSeq" id="WP_269950715.1">
    <property type="nucleotide sequence ID" value="NZ_CP104760.1"/>
</dbReference>
<dbReference type="InterPro" id="IPR008966">
    <property type="entry name" value="Adhesion_dom_sf"/>
</dbReference>
<dbReference type="KEGG" id="kpie:N5580_21045"/>
<feature type="chain" id="PRO_5042469626" evidence="1">
    <location>
        <begin position="24"/>
        <end position="230"/>
    </location>
</feature>
<gene>
    <name evidence="2" type="ORF">N5580_21045</name>
</gene>
<organism evidence="2 3">
    <name type="scientific">Pantoea piersonii</name>
    <dbReference type="NCBI Taxonomy" id="2364647"/>
    <lineage>
        <taxon>Bacteria</taxon>
        <taxon>Pseudomonadati</taxon>
        <taxon>Pseudomonadota</taxon>
        <taxon>Gammaproteobacteria</taxon>
        <taxon>Enterobacterales</taxon>
        <taxon>Erwiniaceae</taxon>
        <taxon>Pantoea</taxon>
    </lineage>
</organism>
<dbReference type="InterPro" id="IPR010546">
    <property type="entry name" value="DUF1120"/>
</dbReference>
<proteinExistence type="predicted"/>
<dbReference type="GO" id="GO:0007155">
    <property type="term" value="P:cell adhesion"/>
    <property type="evidence" value="ECO:0007669"/>
    <property type="project" value="InterPro"/>
</dbReference>
<keyword evidence="3" id="KW-1185">Reference proteome</keyword>
<dbReference type="EMBL" id="CP104760">
    <property type="protein sequence ID" value="WBG93448.1"/>
    <property type="molecule type" value="Genomic_DNA"/>
</dbReference>
<name>A0AAJ5QPS0_9GAMM</name>
<dbReference type="Gene3D" id="2.60.40.1090">
    <property type="entry name" value="Fimbrial-type adhesion domain"/>
    <property type="match status" value="1"/>
</dbReference>
<evidence type="ECO:0000256" key="1">
    <source>
        <dbReference type="SAM" id="SignalP"/>
    </source>
</evidence>
<dbReference type="AlphaFoldDB" id="A0AAJ5QPS0"/>
<evidence type="ECO:0000313" key="3">
    <source>
        <dbReference type="Proteomes" id="UP001211544"/>
    </source>
</evidence>
<geneLocation type="plasmid" evidence="2 3">
    <name>pGABEKP28_2</name>
</geneLocation>
<dbReference type="Pfam" id="PF06551">
    <property type="entry name" value="DUF1120"/>
    <property type="match status" value="1"/>
</dbReference>
<dbReference type="SUPFAM" id="SSF49401">
    <property type="entry name" value="Bacterial adhesins"/>
    <property type="match status" value="1"/>
</dbReference>
<dbReference type="InterPro" id="IPR036937">
    <property type="entry name" value="Adhesion_dom_fimbrial_sf"/>
</dbReference>
<keyword evidence="2" id="KW-0614">Plasmid</keyword>
<dbReference type="Proteomes" id="UP001211544">
    <property type="component" value="Plasmid pGABEKP28_2"/>
</dbReference>
<feature type="signal peptide" evidence="1">
    <location>
        <begin position="1"/>
        <end position="23"/>
    </location>
</feature>
<sequence length="230" mass="23491">MRKIILSSVISVALGTASFAGFAATTATLAVKGSIEPTSCDISLSTASIDFSTISAASLTDPVNSRMGAPFTLNLTCSGATAVAVQTTDNRAASAMTTAEVLSDMGVNMGTTVANASLFGIGTHNTDKKVGFLQLSMSEANLNGTASSNLLTSSDKRTWNSKTVSSSKRFSLEKDGYFSLASSASSSTPAAATSASYTLTPAIVLKHGDHYPGGEAVNIDGNVTFSVVYI</sequence>
<dbReference type="GO" id="GO:0009289">
    <property type="term" value="C:pilus"/>
    <property type="evidence" value="ECO:0007669"/>
    <property type="project" value="InterPro"/>
</dbReference>